<evidence type="ECO:0000256" key="4">
    <source>
        <dbReference type="ARBA" id="ARBA00022729"/>
    </source>
</evidence>
<dbReference type="STRING" id="211165.GCA_000317285_06500"/>
<dbReference type="EMBL" id="RSCJ01000025">
    <property type="protein sequence ID" value="RUR75284.1"/>
    <property type="molecule type" value="Genomic_DNA"/>
</dbReference>
<name>A0A3S0Y2R5_CHLFR</name>
<dbReference type="PANTHER" id="PTHR30532:SF25">
    <property type="entry name" value="IRON(III) DICITRATE-BINDING PERIPLASMIC PROTEIN"/>
    <property type="match status" value="1"/>
</dbReference>
<comment type="similarity">
    <text evidence="2">Belongs to the bacterial solute-binding protein 8 family.</text>
</comment>
<comment type="caution">
    <text evidence="6">The sequence shown here is derived from an EMBL/GenBank/DDBJ whole genome shotgun (WGS) entry which is preliminary data.</text>
</comment>
<evidence type="ECO:0000256" key="3">
    <source>
        <dbReference type="ARBA" id="ARBA00022448"/>
    </source>
</evidence>
<dbReference type="AlphaFoldDB" id="A0A3S0Y2R5"/>
<sequence>MSQNATRLRQPLEECRVVQHVMGKTCVPKSPERLVTIFHVTLGNTLVLGIKPIGSATGLNSLQKEDFAKYLKDKIVGIKQLGSQYEPDIEKLLLVKPDLILGWEIVQRTYPIISQISPTVLGKWQGEPLWREYFHFVAEVLGKEEAEQQAWNHYHRRIKELKIALNNQYTSKKISVISVYSGSPINIITKNSFVGSILNDIGLPRPKTQSVVVPGGSYGISEENLKDADGDILFILFTGNNNDRKAIKELQQKPLWKTLKAVQQGQVYSVDELTWVGSNLLAADAVIDDLYKYLVKNP</sequence>
<proteinExistence type="inferred from homology"/>
<dbReference type="Proteomes" id="UP000268857">
    <property type="component" value="Unassembled WGS sequence"/>
</dbReference>
<evidence type="ECO:0000256" key="2">
    <source>
        <dbReference type="ARBA" id="ARBA00008814"/>
    </source>
</evidence>
<keyword evidence="3" id="KW-0813">Transport</keyword>
<keyword evidence="4" id="KW-0732">Signal</keyword>
<reference evidence="6 7" key="1">
    <citation type="journal article" date="2019" name="Genome Biol. Evol.">
        <title>Day and night: Metabolic profiles and evolutionary relationships of six axenic non-marine cyanobacteria.</title>
        <authorList>
            <person name="Will S.E."/>
            <person name="Henke P."/>
            <person name="Boedeker C."/>
            <person name="Huang S."/>
            <person name="Brinkmann H."/>
            <person name="Rohde M."/>
            <person name="Jarek M."/>
            <person name="Friedl T."/>
            <person name="Seufert S."/>
            <person name="Schumacher M."/>
            <person name="Overmann J."/>
            <person name="Neumann-Schaal M."/>
            <person name="Petersen J."/>
        </authorList>
    </citation>
    <scope>NUCLEOTIDE SEQUENCE [LARGE SCALE GENOMIC DNA]</scope>
    <source>
        <strain evidence="6 7">PCC 6912</strain>
    </source>
</reference>
<dbReference type="GO" id="GO:0030288">
    <property type="term" value="C:outer membrane-bounded periplasmic space"/>
    <property type="evidence" value="ECO:0007669"/>
    <property type="project" value="TreeGrafter"/>
</dbReference>
<dbReference type="PROSITE" id="PS50983">
    <property type="entry name" value="FE_B12_PBP"/>
    <property type="match status" value="1"/>
</dbReference>
<feature type="domain" description="Fe/B12 periplasmic-binding" evidence="5">
    <location>
        <begin position="33"/>
        <end position="298"/>
    </location>
</feature>
<dbReference type="RefSeq" id="WP_235083010.1">
    <property type="nucleotide sequence ID" value="NZ_AJLN01000149.1"/>
</dbReference>
<dbReference type="PANTHER" id="PTHR30532">
    <property type="entry name" value="IRON III DICITRATE-BINDING PERIPLASMIC PROTEIN"/>
    <property type="match status" value="1"/>
</dbReference>
<dbReference type="InterPro" id="IPR002491">
    <property type="entry name" value="ABC_transptr_periplasmic_BD"/>
</dbReference>
<dbReference type="Gene3D" id="3.40.50.1980">
    <property type="entry name" value="Nitrogenase molybdenum iron protein domain"/>
    <property type="match status" value="2"/>
</dbReference>
<evidence type="ECO:0000256" key="1">
    <source>
        <dbReference type="ARBA" id="ARBA00004196"/>
    </source>
</evidence>
<evidence type="ECO:0000259" key="5">
    <source>
        <dbReference type="PROSITE" id="PS50983"/>
    </source>
</evidence>
<protein>
    <submittedName>
        <fullName evidence="6">Iron siderophore-binding protein</fullName>
    </submittedName>
</protein>
<dbReference type="InterPro" id="IPR051313">
    <property type="entry name" value="Bact_iron-sidero_bind"/>
</dbReference>
<dbReference type="Pfam" id="PF01497">
    <property type="entry name" value="Peripla_BP_2"/>
    <property type="match status" value="1"/>
</dbReference>
<organism evidence="6 7">
    <name type="scientific">Chlorogloeopsis fritschii PCC 6912</name>
    <dbReference type="NCBI Taxonomy" id="211165"/>
    <lineage>
        <taxon>Bacteria</taxon>
        <taxon>Bacillati</taxon>
        <taxon>Cyanobacteriota</taxon>
        <taxon>Cyanophyceae</taxon>
        <taxon>Nostocales</taxon>
        <taxon>Chlorogloeopsidaceae</taxon>
        <taxon>Chlorogloeopsis</taxon>
    </lineage>
</organism>
<keyword evidence="7" id="KW-1185">Reference proteome</keyword>
<evidence type="ECO:0000313" key="6">
    <source>
        <dbReference type="EMBL" id="RUR75284.1"/>
    </source>
</evidence>
<evidence type="ECO:0000313" key="7">
    <source>
        <dbReference type="Proteomes" id="UP000268857"/>
    </source>
</evidence>
<accession>A0A3S0Y2R5</accession>
<comment type="subcellular location">
    <subcellularLocation>
        <location evidence="1">Cell envelope</location>
    </subcellularLocation>
</comment>
<dbReference type="CDD" id="cd01146">
    <property type="entry name" value="FhuD"/>
    <property type="match status" value="1"/>
</dbReference>
<dbReference type="SUPFAM" id="SSF53807">
    <property type="entry name" value="Helical backbone' metal receptor"/>
    <property type="match status" value="1"/>
</dbReference>
<gene>
    <name evidence="6" type="primary">fecB</name>
    <name evidence="6" type="ORF">PCC6912_48210</name>
</gene>
<dbReference type="GO" id="GO:1901678">
    <property type="term" value="P:iron coordination entity transport"/>
    <property type="evidence" value="ECO:0007669"/>
    <property type="project" value="UniProtKB-ARBA"/>
</dbReference>